<dbReference type="AlphaFoldDB" id="A0A939IGP5"/>
<comment type="caution">
    <text evidence="1">The sequence shown here is derived from an EMBL/GenBank/DDBJ whole genome shotgun (WGS) entry which is preliminary data.</text>
</comment>
<dbReference type="Proteomes" id="UP000664545">
    <property type="component" value="Unassembled WGS sequence"/>
</dbReference>
<evidence type="ECO:0000313" key="2">
    <source>
        <dbReference type="Proteomes" id="UP000664545"/>
    </source>
</evidence>
<dbReference type="EMBL" id="JAFJZZ010000001">
    <property type="protein sequence ID" value="MBN7772242.1"/>
    <property type="molecule type" value="Genomic_DNA"/>
</dbReference>
<sequence length="63" mass="7281">MKNHFSEEQKKNYIIQLVFDNLSKIDEGSLTLVFQDACLIQINKKEITQVNEDLLLEEEGVIA</sequence>
<accession>A0A939IGP5</accession>
<evidence type="ECO:0000313" key="1">
    <source>
        <dbReference type="EMBL" id="MBN7772242.1"/>
    </source>
</evidence>
<dbReference type="Pfam" id="PF10055">
    <property type="entry name" value="DUF2292"/>
    <property type="match status" value="1"/>
</dbReference>
<keyword evidence="2" id="KW-1185">Reference proteome</keyword>
<dbReference type="RefSeq" id="WP_206581060.1">
    <property type="nucleotide sequence ID" value="NZ_JAFJZZ010000001.1"/>
</dbReference>
<name>A0A939IGP5_CLOAM</name>
<proteinExistence type="predicted"/>
<gene>
    <name evidence="1" type="ORF">JYB65_02595</name>
</gene>
<protein>
    <submittedName>
        <fullName evidence="1">DUF2292 domain-containing protein</fullName>
    </submittedName>
</protein>
<reference evidence="1" key="1">
    <citation type="submission" date="2021-02" db="EMBL/GenBank/DDBJ databases">
        <title>Abyssanaerobacter marinus gen.nov., sp., nov, anaerobic bacterium isolated from the Onnuri vent field of Indian Ocean and suggestion of Mogibacteriaceae fam. nov., and proposal of reclassification of ambiguous this family's genus member.</title>
        <authorList>
            <person name="Kim Y.J."/>
            <person name="Yang J.-A."/>
        </authorList>
    </citation>
    <scope>NUCLEOTIDE SEQUENCE</scope>
    <source>
        <strain evidence="1">DSM 2634</strain>
    </source>
</reference>
<dbReference type="InterPro" id="IPR018743">
    <property type="entry name" value="DUF2292"/>
</dbReference>
<organism evidence="1 2">
    <name type="scientific">Clostridium aminobutyricum</name>
    <dbReference type="NCBI Taxonomy" id="33953"/>
    <lineage>
        <taxon>Bacteria</taxon>
        <taxon>Bacillati</taxon>
        <taxon>Bacillota</taxon>
        <taxon>Clostridia</taxon>
        <taxon>Eubacteriales</taxon>
        <taxon>Clostridiaceae</taxon>
        <taxon>Clostridium</taxon>
    </lineage>
</organism>